<name>A0A1I5AAW8_9GAMM</name>
<accession>A0A1I5AAW8</accession>
<organism evidence="3 4">
    <name type="scientific">Dokdonella immobilis</name>
    <dbReference type="NCBI Taxonomy" id="578942"/>
    <lineage>
        <taxon>Bacteria</taxon>
        <taxon>Pseudomonadati</taxon>
        <taxon>Pseudomonadota</taxon>
        <taxon>Gammaproteobacteria</taxon>
        <taxon>Lysobacterales</taxon>
        <taxon>Rhodanobacteraceae</taxon>
        <taxon>Dokdonella</taxon>
    </lineage>
</organism>
<feature type="region of interest" description="Disordered" evidence="1">
    <location>
        <begin position="179"/>
        <end position="202"/>
    </location>
</feature>
<dbReference type="AlphaFoldDB" id="A0A1I5AAW8"/>
<reference evidence="3 4" key="1">
    <citation type="submission" date="2016-10" db="EMBL/GenBank/DDBJ databases">
        <authorList>
            <person name="de Groot N.N."/>
        </authorList>
    </citation>
    <scope>NUCLEOTIDE SEQUENCE [LARGE SCALE GENOMIC DNA]</scope>
    <source>
        <strain evidence="3 4">CGMCC 1.7659</strain>
    </source>
</reference>
<protein>
    <submittedName>
        <fullName evidence="3">Uncharacterized protein</fullName>
    </submittedName>
</protein>
<dbReference type="RefSeq" id="WP_092410247.1">
    <property type="nucleotide sequence ID" value="NZ_FOVF01000034.1"/>
</dbReference>
<evidence type="ECO:0000256" key="1">
    <source>
        <dbReference type="SAM" id="MobiDB-lite"/>
    </source>
</evidence>
<sequence length="202" mass="21825">MSKAFAVVVCLLLGSSVMATEIPLKNADFELPMAGLRIPGWSRTQHAGVRAYVVERDAERFAHGKHSIRMRRTTEQAYGMISQVIEAADLAGKPVELAAKLKTAEVGKKGWVMKMTFLRYSAIIDQVRATPVTGDTEWTEVAIRKDVPAGTTAIEIGFLLLDGGTGWADDVHLRTRAVENDKTDASAPGTSAAADNRAGKSR</sequence>
<keyword evidence="4" id="KW-1185">Reference proteome</keyword>
<evidence type="ECO:0000313" key="4">
    <source>
        <dbReference type="Proteomes" id="UP000198575"/>
    </source>
</evidence>
<evidence type="ECO:0000313" key="3">
    <source>
        <dbReference type="EMBL" id="SFN59299.1"/>
    </source>
</evidence>
<feature type="chain" id="PRO_5011527317" evidence="2">
    <location>
        <begin position="20"/>
        <end position="202"/>
    </location>
</feature>
<dbReference type="STRING" id="578942.SAMN05216289_13420"/>
<keyword evidence="2" id="KW-0732">Signal</keyword>
<dbReference type="EMBL" id="FOVF01000034">
    <property type="protein sequence ID" value="SFN59299.1"/>
    <property type="molecule type" value="Genomic_DNA"/>
</dbReference>
<proteinExistence type="predicted"/>
<dbReference type="Proteomes" id="UP000198575">
    <property type="component" value="Unassembled WGS sequence"/>
</dbReference>
<evidence type="ECO:0000256" key="2">
    <source>
        <dbReference type="SAM" id="SignalP"/>
    </source>
</evidence>
<feature type="signal peptide" evidence="2">
    <location>
        <begin position="1"/>
        <end position="19"/>
    </location>
</feature>
<dbReference type="Gene3D" id="2.60.120.260">
    <property type="entry name" value="Galactose-binding domain-like"/>
    <property type="match status" value="1"/>
</dbReference>
<gene>
    <name evidence="3" type="ORF">SAMN05216289_13420</name>
</gene>